<dbReference type="OrthoDB" id="9996127at2759"/>
<dbReference type="EMBL" id="FN653017">
    <property type="protein sequence ID" value="CBY21334.1"/>
    <property type="molecule type" value="Genomic_DNA"/>
</dbReference>
<keyword evidence="8" id="KW-1185">Reference proteome</keyword>
<keyword evidence="4" id="KW-0378">Hydrolase</keyword>
<dbReference type="Gene3D" id="2.10.109.10">
    <property type="entry name" value="Umud Fragment, subunit A"/>
    <property type="match status" value="1"/>
</dbReference>
<evidence type="ECO:0000313" key="8">
    <source>
        <dbReference type="Proteomes" id="UP000001307"/>
    </source>
</evidence>
<reference evidence="7" key="1">
    <citation type="journal article" date="2010" name="Science">
        <title>Plasticity of animal genome architecture unmasked by rapid evolution of a pelagic tunicate.</title>
        <authorList>
            <person name="Denoeud F."/>
            <person name="Henriet S."/>
            <person name="Mungpakdee S."/>
            <person name="Aury J.M."/>
            <person name="Da Silva C."/>
            <person name="Brinkmann H."/>
            <person name="Mikhaleva J."/>
            <person name="Olsen L.C."/>
            <person name="Jubin C."/>
            <person name="Canestro C."/>
            <person name="Bouquet J.M."/>
            <person name="Danks G."/>
            <person name="Poulain J."/>
            <person name="Campsteijn C."/>
            <person name="Adamski M."/>
            <person name="Cross I."/>
            <person name="Yadetie F."/>
            <person name="Muffato M."/>
            <person name="Louis A."/>
            <person name="Butcher S."/>
            <person name="Tsagkogeorga G."/>
            <person name="Konrad A."/>
            <person name="Singh S."/>
            <person name="Jensen M.F."/>
            <person name="Cong E.H."/>
            <person name="Eikeseth-Otteraa H."/>
            <person name="Noel B."/>
            <person name="Anthouard V."/>
            <person name="Porcel B.M."/>
            <person name="Kachouri-Lafond R."/>
            <person name="Nishino A."/>
            <person name="Ugolini M."/>
            <person name="Chourrout P."/>
            <person name="Nishida H."/>
            <person name="Aasland R."/>
            <person name="Huzurbazar S."/>
            <person name="Westhof E."/>
            <person name="Delsuc F."/>
            <person name="Lehrach H."/>
            <person name="Reinhardt R."/>
            <person name="Weissenbach J."/>
            <person name="Roy S.W."/>
            <person name="Artiguenave F."/>
            <person name="Postlethwait J.H."/>
            <person name="Manak J.R."/>
            <person name="Thompson E.M."/>
            <person name="Jaillon O."/>
            <person name="Du Pasquier L."/>
            <person name="Boudinot P."/>
            <person name="Liberles D.A."/>
            <person name="Volff J.N."/>
            <person name="Philippe H."/>
            <person name="Lenhard B."/>
            <person name="Roest Crollius H."/>
            <person name="Wincker P."/>
            <person name="Chourrout D."/>
        </authorList>
    </citation>
    <scope>NUCLEOTIDE SEQUENCE [LARGE SCALE GENOMIC DNA]</scope>
</reference>
<evidence type="ECO:0000256" key="2">
    <source>
        <dbReference type="ARBA" id="ARBA00022670"/>
    </source>
</evidence>
<protein>
    <recommendedName>
        <fullName evidence="9">Peptidase S26 domain-containing protein</fullName>
    </recommendedName>
</protein>
<dbReference type="AlphaFoldDB" id="E4WW31"/>
<proteinExistence type="predicted"/>
<dbReference type="Proteomes" id="UP000001307">
    <property type="component" value="Unassembled WGS sequence"/>
</dbReference>
<organism evidence="7">
    <name type="scientific">Oikopleura dioica</name>
    <name type="common">Tunicate</name>
    <dbReference type="NCBI Taxonomy" id="34765"/>
    <lineage>
        <taxon>Eukaryota</taxon>
        <taxon>Metazoa</taxon>
        <taxon>Chordata</taxon>
        <taxon>Tunicata</taxon>
        <taxon>Appendicularia</taxon>
        <taxon>Copelata</taxon>
        <taxon>Oikopleuridae</taxon>
        <taxon>Oikopleura</taxon>
    </lineage>
</organism>
<keyword evidence="3" id="KW-0812">Transmembrane</keyword>
<accession>E4WW31</accession>
<evidence type="ECO:0000256" key="5">
    <source>
        <dbReference type="ARBA" id="ARBA00022989"/>
    </source>
</evidence>
<gene>
    <name evidence="7" type="ORF">GSOID_T00009094001</name>
</gene>
<keyword evidence="5" id="KW-1133">Transmembrane helix</keyword>
<keyword evidence="2" id="KW-0645">Protease</keyword>
<dbReference type="InterPro" id="IPR036286">
    <property type="entry name" value="LexA/Signal_pep-like_sf"/>
</dbReference>
<evidence type="ECO:0000256" key="4">
    <source>
        <dbReference type="ARBA" id="ARBA00022801"/>
    </source>
</evidence>
<dbReference type="SUPFAM" id="SSF51306">
    <property type="entry name" value="LexA/Signal peptidase"/>
    <property type="match status" value="1"/>
</dbReference>
<dbReference type="InterPro" id="IPR037730">
    <property type="entry name" value="IMP2"/>
</dbReference>
<comment type="subcellular location">
    <subcellularLocation>
        <location evidence="1">Membrane</location>
        <topology evidence="1">Single-pass membrane protein</topology>
    </subcellularLocation>
</comment>
<dbReference type="GO" id="GO:0006627">
    <property type="term" value="P:protein processing involved in protein targeting to mitochondrion"/>
    <property type="evidence" value="ECO:0007669"/>
    <property type="project" value="InterPro"/>
</dbReference>
<dbReference type="PANTHER" id="PTHR46041">
    <property type="entry name" value="MITOCHONDRIAL INNER MEMBRANE PROTEASE SUBUNIT 2"/>
    <property type="match status" value="1"/>
</dbReference>
<dbReference type="GO" id="GO:0042720">
    <property type="term" value="C:mitochondrial inner membrane peptidase complex"/>
    <property type="evidence" value="ECO:0007669"/>
    <property type="project" value="InterPro"/>
</dbReference>
<dbReference type="InParanoid" id="E4WW31"/>
<name>E4WW31_OIKDI</name>
<evidence type="ECO:0008006" key="9">
    <source>
        <dbReference type="Google" id="ProtNLM"/>
    </source>
</evidence>
<dbReference type="GO" id="GO:0004175">
    <property type="term" value="F:endopeptidase activity"/>
    <property type="evidence" value="ECO:0007669"/>
    <property type="project" value="TreeGrafter"/>
</dbReference>
<dbReference type="GO" id="GO:0008236">
    <property type="term" value="F:serine-type peptidase activity"/>
    <property type="evidence" value="ECO:0007669"/>
    <property type="project" value="InterPro"/>
</dbReference>
<dbReference type="GO" id="GO:0006465">
    <property type="term" value="P:signal peptide processing"/>
    <property type="evidence" value="ECO:0007669"/>
    <property type="project" value="InterPro"/>
</dbReference>
<sequence length="252" mass="29091">MSPQFNPGIKDFGDSVCFVPRLPWTKDEPLVRGKIYLFEDPGKKKEKLVEGESMSVIKRCIAIEGDKVMIQNWVIQNTKSKEIEYVEIPKGHCWLESDNYTYNAGQYPDSLKYGPISNECVYGRVAVAFRRLNIFPTFYPHPKNYELIDIYDALPHQRLVISPDTRNDVFMAIDAMKNLPNKEDMTELPKGPADHAMEGKTAEEKQGWTYNYGFKLFTSVNKRSQRSSNRIEFEPFSAIILRFQATKSLLMI</sequence>
<evidence type="ECO:0000313" key="7">
    <source>
        <dbReference type="EMBL" id="CBY21334.1"/>
    </source>
</evidence>
<evidence type="ECO:0000256" key="6">
    <source>
        <dbReference type="ARBA" id="ARBA00023136"/>
    </source>
</evidence>
<dbReference type="PANTHER" id="PTHR46041:SF2">
    <property type="entry name" value="MITOCHONDRIAL INNER MEMBRANE PROTEASE SUBUNIT 2"/>
    <property type="match status" value="1"/>
</dbReference>
<evidence type="ECO:0000256" key="1">
    <source>
        <dbReference type="ARBA" id="ARBA00004167"/>
    </source>
</evidence>
<keyword evidence="6" id="KW-0472">Membrane</keyword>
<evidence type="ECO:0000256" key="3">
    <source>
        <dbReference type="ARBA" id="ARBA00022692"/>
    </source>
</evidence>